<reference evidence="11" key="1">
    <citation type="submission" date="2018-06" db="EMBL/GenBank/DDBJ databases">
        <authorList>
            <person name="Zhirakovskaya E."/>
        </authorList>
    </citation>
    <scope>NUCLEOTIDE SEQUENCE</scope>
</reference>
<keyword evidence="5" id="KW-0378">Hydrolase</keyword>
<keyword evidence="3" id="KW-0645">Protease</keyword>
<dbReference type="AlphaFoldDB" id="A0A3B1CT56"/>
<evidence type="ECO:0000256" key="9">
    <source>
        <dbReference type="ARBA" id="ARBA00023136"/>
    </source>
</evidence>
<comment type="subcellular location">
    <subcellularLocation>
        <location evidence="2">Membrane</location>
        <topology evidence="2">Multi-pass membrane protein</topology>
    </subcellularLocation>
</comment>
<evidence type="ECO:0000256" key="4">
    <source>
        <dbReference type="ARBA" id="ARBA00022692"/>
    </source>
</evidence>
<keyword evidence="4" id="KW-0812">Transmembrane</keyword>
<dbReference type="EMBL" id="UOGI01000205">
    <property type="protein sequence ID" value="VAX33786.1"/>
    <property type="molecule type" value="Genomic_DNA"/>
</dbReference>
<organism evidence="11">
    <name type="scientific">hydrothermal vent metagenome</name>
    <dbReference type="NCBI Taxonomy" id="652676"/>
    <lineage>
        <taxon>unclassified sequences</taxon>
        <taxon>metagenomes</taxon>
        <taxon>ecological metagenomes</taxon>
    </lineage>
</organism>
<keyword evidence="8" id="KW-0482">Metalloprotease</keyword>
<dbReference type="InterPro" id="IPR004387">
    <property type="entry name" value="Pept_M50_Zn"/>
</dbReference>
<dbReference type="GO" id="GO:0004222">
    <property type="term" value="F:metalloendopeptidase activity"/>
    <property type="evidence" value="ECO:0007669"/>
    <property type="project" value="InterPro"/>
</dbReference>
<gene>
    <name evidence="11" type="ORF">MNBD_NITROSPIRAE03-1275</name>
</gene>
<dbReference type="PANTHER" id="PTHR42837:SF2">
    <property type="entry name" value="MEMBRANE METALLOPROTEASE ARASP2, CHLOROPLASTIC-RELATED"/>
    <property type="match status" value="1"/>
</dbReference>
<evidence type="ECO:0000256" key="6">
    <source>
        <dbReference type="ARBA" id="ARBA00022833"/>
    </source>
</evidence>
<evidence type="ECO:0000256" key="1">
    <source>
        <dbReference type="ARBA" id="ARBA00001947"/>
    </source>
</evidence>
<name>A0A3B1CT56_9ZZZZ</name>
<dbReference type="InterPro" id="IPR008915">
    <property type="entry name" value="Peptidase_M50"/>
</dbReference>
<sequence>MYFTGILSMSLGIINLLPLPALDGGQLSMLLIEAIRQKPLSLGTYQIVTVLGMSKAYPDEAFNLW</sequence>
<protein>
    <recommendedName>
        <fullName evidence="10">Peptidase M50 domain-containing protein</fullName>
    </recommendedName>
</protein>
<dbReference type="GO" id="GO:0016020">
    <property type="term" value="C:membrane"/>
    <property type="evidence" value="ECO:0007669"/>
    <property type="project" value="UniProtKB-SubCell"/>
</dbReference>
<evidence type="ECO:0000256" key="3">
    <source>
        <dbReference type="ARBA" id="ARBA00022670"/>
    </source>
</evidence>
<keyword evidence="6" id="KW-0862">Zinc</keyword>
<dbReference type="GO" id="GO:0006508">
    <property type="term" value="P:proteolysis"/>
    <property type="evidence" value="ECO:0007669"/>
    <property type="project" value="UniProtKB-KW"/>
</dbReference>
<comment type="cofactor">
    <cofactor evidence="1">
        <name>Zn(2+)</name>
        <dbReference type="ChEBI" id="CHEBI:29105"/>
    </cofactor>
</comment>
<evidence type="ECO:0000259" key="10">
    <source>
        <dbReference type="Pfam" id="PF02163"/>
    </source>
</evidence>
<evidence type="ECO:0000313" key="11">
    <source>
        <dbReference type="EMBL" id="VAX33786.1"/>
    </source>
</evidence>
<accession>A0A3B1CT56</accession>
<dbReference type="Pfam" id="PF02163">
    <property type="entry name" value="Peptidase_M50"/>
    <property type="match status" value="1"/>
</dbReference>
<proteinExistence type="predicted"/>
<keyword evidence="7" id="KW-1133">Transmembrane helix</keyword>
<evidence type="ECO:0000256" key="5">
    <source>
        <dbReference type="ARBA" id="ARBA00022801"/>
    </source>
</evidence>
<feature type="domain" description="Peptidase M50" evidence="10">
    <location>
        <begin position="1"/>
        <end position="53"/>
    </location>
</feature>
<evidence type="ECO:0000256" key="8">
    <source>
        <dbReference type="ARBA" id="ARBA00023049"/>
    </source>
</evidence>
<evidence type="ECO:0000256" key="7">
    <source>
        <dbReference type="ARBA" id="ARBA00022989"/>
    </source>
</evidence>
<dbReference type="PANTHER" id="PTHR42837">
    <property type="entry name" value="REGULATOR OF SIGMA-E PROTEASE RSEP"/>
    <property type="match status" value="1"/>
</dbReference>
<keyword evidence="9" id="KW-0472">Membrane</keyword>
<evidence type="ECO:0000256" key="2">
    <source>
        <dbReference type="ARBA" id="ARBA00004141"/>
    </source>
</evidence>